<dbReference type="InterPro" id="IPR013783">
    <property type="entry name" value="Ig-like_fold"/>
</dbReference>
<dbReference type="InterPro" id="IPR017853">
    <property type="entry name" value="GH"/>
</dbReference>
<feature type="binding site" evidence="6">
    <location>
        <position position="87"/>
    </location>
    <ligand>
        <name>Ca(2+)</name>
        <dbReference type="ChEBI" id="CHEBI:29108"/>
    </ligand>
</feature>
<dbReference type="Proteomes" id="UP000199263">
    <property type="component" value="Unassembled WGS sequence"/>
</dbReference>
<dbReference type="AlphaFoldDB" id="A0A1I1Q2N8"/>
<evidence type="ECO:0000313" key="10">
    <source>
        <dbReference type="EMBL" id="SFD14118.1"/>
    </source>
</evidence>
<dbReference type="Gene3D" id="2.60.40.10">
    <property type="entry name" value="Immunoglobulins"/>
    <property type="match status" value="1"/>
</dbReference>
<reference evidence="10 11" key="1">
    <citation type="submission" date="2016-10" db="EMBL/GenBank/DDBJ databases">
        <authorList>
            <person name="de Groot N.N."/>
        </authorList>
    </citation>
    <scope>NUCLEOTIDE SEQUENCE [LARGE SCALE GENOMIC DNA]</scope>
    <source>
        <strain evidence="10 11">DSM 12992</strain>
    </source>
</reference>
<dbReference type="PANTHER" id="PTHR31352:SF1">
    <property type="entry name" value="BETA-AMYLASE 3, CHLOROPLASTIC"/>
    <property type="match status" value="1"/>
</dbReference>
<keyword evidence="8" id="KW-0732">Signal</keyword>
<feature type="domain" description="CBM20" evidence="9">
    <location>
        <begin position="454"/>
        <end position="555"/>
    </location>
</feature>
<feature type="binding site" evidence="5">
    <location>
        <position position="116"/>
    </location>
    <ligand>
        <name>substrate</name>
    </ligand>
</feature>
<evidence type="ECO:0000256" key="1">
    <source>
        <dbReference type="ARBA" id="ARBA00005652"/>
    </source>
</evidence>
<proteinExistence type="inferred from homology"/>
<keyword evidence="11" id="KW-1185">Reference proteome</keyword>
<evidence type="ECO:0000256" key="2">
    <source>
        <dbReference type="ARBA" id="ARBA00023277"/>
    </source>
</evidence>
<dbReference type="GO" id="GO:0000272">
    <property type="term" value="P:polysaccharide catabolic process"/>
    <property type="evidence" value="ECO:0007669"/>
    <property type="project" value="UniProtKB-KW"/>
</dbReference>
<dbReference type="STRING" id="119641.SAMN05421842_12134"/>
<keyword evidence="7" id="KW-0378">Hydrolase</keyword>
<feature type="binding site" evidence="6">
    <location>
        <position position="177"/>
    </location>
    <ligand>
        <name>Ca(2+)</name>
        <dbReference type="ChEBI" id="CHEBI:29108"/>
    </ligand>
</feature>
<feature type="binding site" evidence="5">
    <location>
        <begin position="403"/>
        <end position="404"/>
    </location>
    <ligand>
        <name>substrate</name>
    </ligand>
</feature>
<name>A0A1I1Q2N8_9CLOT</name>
<dbReference type="PROSITE" id="PS51166">
    <property type="entry name" value="CBM20"/>
    <property type="match status" value="1"/>
</dbReference>
<evidence type="ECO:0000313" key="11">
    <source>
        <dbReference type="Proteomes" id="UP000199263"/>
    </source>
</evidence>
<gene>
    <name evidence="10" type="ORF">SAMN05421842_12134</name>
</gene>
<evidence type="ECO:0000256" key="6">
    <source>
        <dbReference type="PIRSR" id="PIRSR600125-3"/>
    </source>
</evidence>
<evidence type="ECO:0000256" key="4">
    <source>
        <dbReference type="PIRSR" id="PIRSR600125-1"/>
    </source>
</evidence>
<feature type="binding site" evidence="5">
    <location>
        <position position="363"/>
    </location>
    <ligand>
        <name>substrate</name>
    </ligand>
</feature>
<organism evidence="10 11">
    <name type="scientific">Clostridium uliginosum</name>
    <dbReference type="NCBI Taxonomy" id="119641"/>
    <lineage>
        <taxon>Bacteria</taxon>
        <taxon>Bacillati</taxon>
        <taxon>Bacillota</taxon>
        <taxon>Clostridia</taxon>
        <taxon>Eubacteriales</taxon>
        <taxon>Clostridiaceae</taxon>
        <taxon>Clostridium</taxon>
    </lineage>
</organism>
<keyword evidence="2 7" id="KW-0119">Carbohydrate metabolism</keyword>
<dbReference type="RefSeq" id="WP_090092559.1">
    <property type="nucleotide sequence ID" value="NZ_FOMG01000021.1"/>
</dbReference>
<keyword evidence="6" id="KW-0479">Metal-binding</keyword>
<keyword evidence="6" id="KW-0106">Calcium</keyword>
<keyword evidence="3 7" id="KW-0624">Polysaccharide degradation</keyword>
<dbReference type="OrthoDB" id="9805159at2"/>
<dbReference type="InterPro" id="IPR002044">
    <property type="entry name" value="CBM20"/>
</dbReference>
<feature type="chain" id="PRO_5011709946" description="Beta-amylase" evidence="8">
    <location>
        <begin position="34"/>
        <end position="555"/>
    </location>
</feature>
<dbReference type="EMBL" id="FOMG01000021">
    <property type="protein sequence ID" value="SFD14118.1"/>
    <property type="molecule type" value="Genomic_DNA"/>
</dbReference>
<feature type="active site" description="Proton acceptor" evidence="4">
    <location>
        <position position="402"/>
    </location>
</feature>
<dbReference type="GO" id="GO:0046872">
    <property type="term" value="F:metal ion binding"/>
    <property type="evidence" value="ECO:0007669"/>
    <property type="project" value="UniProtKB-KW"/>
</dbReference>
<comment type="cofactor">
    <cofactor evidence="6">
        <name>Ca(2+)</name>
        <dbReference type="ChEBI" id="CHEBI:29108"/>
    </cofactor>
    <text evidence="6">Binds 1 Ca(2+) ion per subunit.</text>
</comment>
<dbReference type="InterPro" id="IPR000125">
    <property type="entry name" value="Glyco_hydro_14A_bac"/>
</dbReference>
<evidence type="ECO:0000259" key="9">
    <source>
        <dbReference type="PROSITE" id="PS51166"/>
    </source>
</evidence>
<feature type="binding site" evidence="5">
    <location>
        <position position="433"/>
    </location>
    <ligand>
        <name>substrate</name>
    </ligand>
</feature>
<feature type="binding site" evidence="5">
    <location>
        <position position="325"/>
    </location>
    <ligand>
        <name>substrate</name>
    </ligand>
</feature>
<feature type="active site" description="Proton donor" evidence="4">
    <location>
        <position position="205"/>
    </location>
</feature>
<feature type="binding site" evidence="6">
    <location>
        <position position="83"/>
    </location>
    <ligand>
        <name>Ca(2+)</name>
        <dbReference type="ChEBI" id="CHEBI:29108"/>
    </ligand>
</feature>
<dbReference type="GO" id="GO:2001070">
    <property type="term" value="F:starch binding"/>
    <property type="evidence" value="ECO:0007669"/>
    <property type="project" value="InterPro"/>
</dbReference>
<accession>A0A1I1Q2N8</accession>
<comment type="similarity">
    <text evidence="1 7">Belongs to the glycosyl hydrolase 14 family.</text>
</comment>
<sequence>MKYLNKPLKKCLGFALALLLSFTLILSSGSATYASSIQRDYKANVMAPLGKITDWNTFKKQLITLKNKGVYAITTDVWWGDVESKGDNQFDWSYYKTYAETVRASGLKWVPILSTHQCGGNVNNSDSNSDKEINIPLPSWLWTKDTADNMQFKNEKGKWDKECLSPWWSDIDKQYDELYASFASNFSQYKDIIAKIYLSGGASGELRFPSYNKPLGWNYPERGELQCYSKAAISDFQNAMETKYNNISKLNSEWNTNLTSFTQITPPTDGDNFFINGYKSKYGKDFLTWYQKVIEKHLSNIASKAHEHFDSVFNARIGAKVSGVHWLINSPSMPHSTEYCAGYYNYNTLLDQFKASDIDLTFTCLEMDDSNAYTKPNYSAPKSLVINVANLAKSKGIKIFGENALTISNNNQSYQNCAEMLYNYDFSGFTLLRFGDLLKSDDPTNSELNSFADILVKKPVPVTFTLNNVNVKDGEKIYIVGNGWEMANWTTGLYPSQLTYKGGKATATVYLAEGRNYEFKAIKKDASGNVTWESGNNQSYTVPTGGGSYTWNFNK</sequence>
<feature type="signal peptide" evidence="8">
    <location>
        <begin position="1"/>
        <end position="33"/>
    </location>
</feature>
<dbReference type="EC" id="3.2.1.2" evidence="7"/>
<feature type="binding site" evidence="5">
    <location>
        <position position="320"/>
    </location>
    <ligand>
        <name>substrate</name>
    </ligand>
</feature>
<evidence type="ECO:0000256" key="3">
    <source>
        <dbReference type="ARBA" id="ARBA00023326"/>
    </source>
</evidence>
<keyword evidence="7" id="KW-0326">Glycosidase</keyword>
<feature type="binding site" evidence="5">
    <location>
        <position position="76"/>
    </location>
    <ligand>
        <name>substrate</name>
    </ligand>
</feature>
<comment type="catalytic activity">
    <reaction evidence="7">
        <text>Hydrolysis of (1-&gt;4)-alpha-D-glucosidic linkages in polysaccharides so as to remove successive maltose units from the non-reducing ends of the chains.</text>
        <dbReference type="EC" id="3.2.1.2"/>
    </reaction>
</comment>
<dbReference type="PANTHER" id="PTHR31352">
    <property type="entry name" value="BETA-AMYLASE 1, CHLOROPLASTIC"/>
    <property type="match status" value="1"/>
</dbReference>
<evidence type="ECO:0000256" key="5">
    <source>
        <dbReference type="PIRSR" id="PIRSR600125-2"/>
    </source>
</evidence>
<dbReference type="SMART" id="SM01065">
    <property type="entry name" value="CBM_2"/>
    <property type="match status" value="1"/>
</dbReference>
<dbReference type="PRINTS" id="PR00841">
    <property type="entry name" value="GLHYDLASE14A"/>
</dbReference>
<protein>
    <recommendedName>
        <fullName evidence="7">Beta-amylase</fullName>
        <ecNumber evidence="7">3.2.1.2</ecNumber>
    </recommendedName>
</protein>
<evidence type="ECO:0000256" key="8">
    <source>
        <dbReference type="SAM" id="SignalP"/>
    </source>
</evidence>
<dbReference type="Pfam" id="PF01373">
    <property type="entry name" value="Glyco_hydro_14"/>
    <property type="match status" value="1"/>
</dbReference>
<dbReference type="InterPro" id="IPR001554">
    <property type="entry name" value="Glyco_hydro_14"/>
</dbReference>
<dbReference type="Pfam" id="PF00686">
    <property type="entry name" value="CBM_20"/>
    <property type="match status" value="1"/>
</dbReference>
<dbReference type="Gene3D" id="3.20.20.80">
    <property type="entry name" value="Glycosidases"/>
    <property type="match status" value="1"/>
</dbReference>
<dbReference type="PRINTS" id="PR00750">
    <property type="entry name" value="BETAAMYLASE"/>
</dbReference>
<dbReference type="GO" id="GO:0016161">
    <property type="term" value="F:beta-amylase activity"/>
    <property type="evidence" value="ECO:0007669"/>
    <property type="project" value="UniProtKB-EC"/>
</dbReference>
<evidence type="ECO:0000256" key="7">
    <source>
        <dbReference type="RuleBase" id="RU000509"/>
    </source>
</evidence>
<dbReference type="SUPFAM" id="SSF51445">
    <property type="entry name" value="(Trans)glycosidases"/>
    <property type="match status" value="1"/>
</dbReference>